<dbReference type="EMBL" id="WMBQ01000001">
    <property type="protein sequence ID" value="MTD93014.1"/>
    <property type="molecule type" value="Genomic_DNA"/>
</dbReference>
<keyword evidence="2" id="KW-0012">Acyltransferase</keyword>
<dbReference type="Proteomes" id="UP000440694">
    <property type="component" value="Unassembled WGS sequence"/>
</dbReference>
<keyword evidence="2" id="KW-0808">Transferase</keyword>
<comment type="caution">
    <text evidence="2">The sequence shown here is derived from an EMBL/GenBank/DDBJ whole genome shotgun (WGS) entry which is preliminary data.</text>
</comment>
<feature type="domain" description="Phospholipid/glycerol acyltransferase" evidence="1">
    <location>
        <begin position="80"/>
        <end position="203"/>
    </location>
</feature>
<dbReference type="Pfam" id="PF19576">
    <property type="entry name" value="Acyltransf_2"/>
    <property type="match status" value="1"/>
</dbReference>
<reference evidence="2 3" key="1">
    <citation type="submission" date="2019-11" db="EMBL/GenBank/DDBJ databases">
        <title>Identification of a novel strain.</title>
        <authorList>
            <person name="Xu Q."/>
            <person name="Wang G."/>
        </authorList>
    </citation>
    <scope>NUCLEOTIDE SEQUENCE [LARGE SCALE GENOMIC DNA]</scope>
    <source>
        <strain evidence="3">xq</strain>
    </source>
</reference>
<dbReference type="SUPFAM" id="SSF69593">
    <property type="entry name" value="Glycerol-3-phosphate (1)-acyltransferase"/>
    <property type="match status" value="1"/>
</dbReference>
<dbReference type="CDD" id="cd07986">
    <property type="entry name" value="LPLAT_ACT14924-like"/>
    <property type="match status" value="1"/>
</dbReference>
<evidence type="ECO:0000259" key="1">
    <source>
        <dbReference type="SMART" id="SM00563"/>
    </source>
</evidence>
<accession>A0A6I3KDS5</accession>
<protein>
    <submittedName>
        <fullName evidence="2">Glycerol acyltransferase</fullName>
    </submittedName>
</protein>
<name>A0A6I3KDS5_9HYPH</name>
<organism evidence="2 3">
    <name type="scientific">Hyphomicrobium album</name>
    <dbReference type="NCBI Taxonomy" id="2665159"/>
    <lineage>
        <taxon>Bacteria</taxon>
        <taxon>Pseudomonadati</taxon>
        <taxon>Pseudomonadota</taxon>
        <taxon>Alphaproteobacteria</taxon>
        <taxon>Hyphomicrobiales</taxon>
        <taxon>Hyphomicrobiaceae</taxon>
        <taxon>Hyphomicrobium</taxon>
    </lineage>
</organism>
<dbReference type="InterPro" id="IPR002123">
    <property type="entry name" value="Plipid/glycerol_acylTrfase"/>
</dbReference>
<dbReference type="RefSeq" id="WP_324614857.1">
    <property type="nucleotide sequence ID" value="NZ_WMBQ01000001.1"/>
</dbReference>
<gene>
    <name evidence="2" type="ORF">GIW81_01555</name>
</gene>
<dbReference type="InterPro" id="IPR045746">
    <property type="entry name" value="ACT14924-like_Acyltransf_dom"/>
</dbReference>
<sequence length="279" mass="31369">MRFPELSYANAEDPPLKRGLIRMLERMSGRDYFAPLYDRWRRQSMEGDGRIIRPMLGMIGVDLEIIARQWPPALPKDRGLVLVANHPYGILDGIAALTLAEDLGRPFKVLINRELMKVPEMVPFSLPIDFRDTDEALAKNLATRNAAIGLLREGATIIVFPAGGVATAPRPFGRAVELPWKLFTGRMVQAARASVLPVYFEGQCSPLFHLASRLSMTLRLSMLIREFRRAVGQKLVARVGDVIAFEDLKHGRDRRALIAELYERVHALAPPDADQPRPR</sequence>
<proteinExistence type="predicted"/>
<dbReference type="SMART" id="SM00563">
    <property type="entry name" value="PlsC"/>
    <property type="match status" value="1"/>
</dbReference>
<evidence type="ECO:0000313" key="2">
    <source>
        <dbReference type="EMBL" id="MTD93014.1"/>
    </source>
</evidence>
<keyword evidence="3" id="KW-1185">Reference proteome</keyword>
<dbReference type="GO" id="GO:0016746">
    <property type="term" value="F:acyltransferase activity"/>
    <property type="evidence" value="ECO:0007669"/>
    <property type="project" value="UniProtKB-KW"/>
</dbReference>
<dbReference type="AlphaFoldDB" id="A0A6I3KDS5"/>
<evidence type="ECO:0000313" key="3">
    <source>
        <dbReference type="Proteomes" id="UP000440694"/>
    </source>
</evidence>